<dbReference type="Proteomes" id="UP000238479">
    <property type="component" value="Chromosome 2"/>
</dbReference>
<sequence>MCCTIGYAEAPEVIEALASRAAVQYAMEYGLAPVSFETVYLKLVNSLLADGDDLSGFGTTVGDIVFLKESIPCSSFVHCYREANSVAHRLASLALNSDLDLVWQGLVPVAISSVVAAPCIN</sequence>
<organism evidence="2 3">
    <name type="scientific">Rosa chinensis</name>
    <name type="common">China rose</name>
    <dbReference type="NCBI Taxonomy" id="74649"/>
    <lineage>
        <taxon>Eukaryota</taxon>
        <taxon>Viridiplantae</taxon>
        <taxon>Streptophyta</taxon>
        <taxon>Embryophyta</taxon>
        <taxon>Tracheophyta</taxon>
        <taxon>Spermatophyta</taxon>
        <taxon>Magnoliopsida</taxon>
        <taxon>eudicotyledons</taxon>
        <taxon>Gunneridae</taxon>
        <taxon>Pentapetalae</taxon>
        <taxon>rosids</taxon>
        <taxon>fabids</taxon>
        <taxon>Rosales</taxon>
        <taxon>Rosaceae</taxon>
        <taxon>Rosoideae</taxon>
        <taxon>Rosoideae incertae sedis</taxon>
        <taxon>Rosa</taxon>
    </lineage>
</organism>
<dbReference type="PANTHER" id="PTHR47074">
    <property type="entry name" value="BNAC02G40300D PROTEIN"/>
    <property type="match status" value="1"/>
</dbReference>
<dbReference type="Pfam" id="PF13456">
    <property type="entry name" value="RVT_3"/>
    <property type="match status" value="1"/>
</dbReference>
<dbReference type="GO" id="GO:0003676">
    <property type="term" value="F:nucleic acid binding"/>
    <property type="evidence" value="ECO:0007669"/>
    <property type="project" value="InterPro"/>
</dbReference>
<evidence type="ECO:0000259" key="1">
    <source>
        <dbReference type="Pfam" id="PF13456"/>
    </source>
</evidence>
<protein>
    <recommendedName>
        <fullName evidence="1">RNase H type-1 domain-containing protein</fullName>
    </recommendedName>
</protein>
<gene>
    <name evidence="2" type="ORF">RchiOBHm_Chr2g0139191</name>
</gene>
<keyword evidence="3" id="KW-1185">Reference proteome</keyword>
<dbReference type="Gramene" id="PRQ50977">
    <property type="protein sequence ID" value="PRQ50977"/>
    <property type="gene ID" value="RchiOBHm_Chr2g0139191"/>
</dbReference>
<evidence type="ECO:0000313" key="2">
    <source>
        <dbReference type="EMBL" id="PRQ50977.1"/>
    </source>
</evidence>
<dbReference type="PANTHER" id="PTHR47074:SF48">
    <property type="entry name" value="POLYNUCLEOTIDYL TRANSFERASE, RIBONUCLEASE H-LIKE SUPERFAMILY PROTEIN"/>
    <property type="match status" value="1"/>
</dbReference>
<dbReference type="AlphaFoldDB" id="A0A2P6RX21"/>
<feature type="domain" description="RNase H type-1" evidence="1">
    <location>
        <begin position="6"/>
        <end position="93"/>
    </location>
</feature>
<accession>A0A2P6RX21</accession>
<dbReference type="GO" id="GO:0004523">
    <property type="term" value="F:RNA-DNA hybrid ribonuclease activity"/>
    <property type="evidence" value="ECO:0007669"/>
    <property type="project" value="InterPro"/>
</dbReference>
<reference evidence="2 3" key="1">
    <citation type="journal article" date="2018" name="Nat. Genet.">
        <title>The Rosa genome provides new insights in the design of modern roses.</title>
        <authorList>
            <person name="Bendahmane M."/>
        </authorList>
    </citation>
    <scope>NUCLEOTIDE SEQUENCE [LARGE SCALE GENOMIC DNA]</scope>
    <source>
        <strain evidence="3">cv. Old Blush</strain>
    </source>
</reference>
<comment type="caution">
    <text evidence="2">The sequence shown here is derived from an EMBL/GenBank/DDBJ whole genome shotgun (WGS) entry which is preliminary data.</text>
</comment>
<dbReference type="InterPro" id="IPR052929">
    <property type="entry name" value="RNase_H-like_EbsB-rel"/>
</dbReference>
<proteinExistence type="predicted"/>
<name>A0A2P6RX21_ROSCH</name>
<dbReference type="InterPro" id="IPR002156">
    <property type="entry name" value="RNaseH_domain"/>
</dbReference>
<dbReference type="EMBL" id="PDCK01000040">
    <property type="protein sequence ID" value="PRQ50977.1"/>
    <property type="molecule type" value="Genomic_DNA"/>
</dbReference>
<evidence type="ECO:0000313" key="3">
    <source>
        <dbReference type="Proteomes" id="UP000238479"/>
    </source>
</evidence>